<dbReference type="Gene3D" id="1.10.150.870">
    <property type="match status" value="1"/>
</dbReference>
<dbReference type="GO" id="GO:0008408">
    <property type="term" value="F:3'-5' exonuclease activity"/>
    <property type="evidence" value="ECO:0007669"/>
    <property type="project" value="UniProtKB-UniRule"/>
</dbReference>
<dbReference type="SUPFAM" id="SSF53098">
    <property type="entry name" value="Ribonuclease H-like"/>
    <property type="match status" value="1"/>
</dbReference>
<dbReference type="InterPro" id="IPR004013">
    <property type="entry name" value="PHP_dom"/>
</dbReference>
<evidence type="ECO:0000256" key="2">
    <source>
        <dbReference type="ARBA" id="ARBA00022490"/>
    </source>
</evidence>
<dbReference type="Pfam" id="PF00929">
    <property type="entry name" value="RNase_T"/>
    <property type="match status" value="1"/>
</dbReference>
<dbReference type="GO" id="GO:0003887">
    <property type="term" value="F:DNA-directed DNA polymerase activity"/>
    <property type="evidence" value="ECO:0007669"/>
    <property type="project" value="UniProtKB-UniRule"/>
</dbReference>
<dbReference type="InterPro" id="IPR012340">
    <property type="entry name" value="NA-bd_OB-fold"/>
</dbReference>
<comment type="function">
    <text evidence="1 11">Required for replicative DNA synthesis. This DNA polymerase also exhibits 3' to 5' exonuclease activity.</text>
</comment>
<dbReference type="Gene3D" id="3.30.420.10">
    <property type="entry name" value="Ribonuclease H-like superfamily/Ribonuclease H"/>
    <property type="match status" value="1"/>
</dbReference>
<evidence type="ECO:0000256" key="3">
    <source>
        <dbReference type="ARBA" id="ARBA00022679"/>
    </source>
</evidence>
<evidence type="ECO:0000256" key="11">
    <source>
        <dbReference type="HAMAP-Rule" id="MF_00356"/>
    </source>
</evidence>
<keyword evidence="2 11" id="KW-0963">Cytoplasm</keyword>
<dbReference type="Gene3D" id="2.40.50.140">
    <property type="entry name" value="Nucleic acid-binding proteins"/>
    <property type="match status" value="1"/>
</dbReference>
<dbReference type="InterPro" id="IPR006054">
    <property type="entry name" value="DnaQ"/>
</dbReference>
<dbReference type="CDD" id="cd06127">
    <property type="entry name" value="DEDDh"/>
    <property type="match status" value="1"/>
</dbReference>
<dbReference type="InterPro" id="IPR003141">
    <property type="entry name" value="Pol/His_phosphatase_N"/>
</dbReference>
<feature type="domain" description="Polymerase/histidinol phosphatase N-terminal" evidence="14">
    <location>
        <begin position="333"/>
        <end position="400"/>
    </location>
</feature>
<keyword evidence="4 11" id="KW-0548">Nucleotidyltransferase</keyword>
<dbReference type="OrthoDB" id="9804290at2"/>
<keyword evidence="3 11" id="KW-0808">Transferase</keyword>
<comment type="catalytic activity">
    <reaction evidence="10 11">
        <text>DNA(n) + a 2'-deoxyribonucleoside 5'-triphosphate = DNA(n+1) + diphosphate</text>
        <dbReference type="Rhea" id="RHEA:22508"/>
        <dbReference type="Rhea" id="RHEA-COMP:17339"/>
        <dbReference type="Rhea" id="RHEA-COMP:17340"/>
        <dbReference type="ChEBI" id="CHEBI:33019"/>
        <dbReference type="ChEBI" id="CHEBI:61560"/>
        <dbReference type="ChEBI" id="CHEBI:173112"/>
        <dbReference type="EC" id="2.7.7.7"/>
    </reaction>
</comment>
<dbReference type="PANTHER" id="PTHR32294">
    <property type="entry name" value="DNA POLYMERASE III SUBUNIT ALPHA"/>
    <property type="match status" value="1"/>
</dbReference>
<dbReference type="InterPro" id="IPR013520">
    <property type="entry name" value="Ribonucl_H"/>
</dbReference>
<dbReference type="Gene3D" id="1.10.150.700">
    <property type="entry name" value="PolC, middle finger domain"/>
    <property type="match status" value="1"/>
</dbReference>
<dbReference type="SUPFAM" id="SSF89550">
    <property type="entry name" value="PHP domain-like"/>
    <property type="match status" value="1"/>
</dbReference>
<name>A0A4P6MMK2_9BACT</name>
<dbReference type="Pfam" id="PF07733">
    <property type="entry name" value="DNA_pol3_alpha"/>
    <property type="match status" value="2"/>
</dbReference>
<dbReference type="NCBIfam" id="NF001688">
    <property type="entry name" value="PRK00448.1"/>
    <property type="match status" value="1"/>
</dbReference>
<dbReference type="GO" id="GO:0003677">
    <property type="term" value="F:DNA binding"/>
    <property type="evidence" value="ECO:0007669"/>
    <property type="project" value="UniProtKB-UniRule"/>
</dbReference>
<evidence type="ECO:0000256" key="12">
    <source>
        <dbReference type="SAM" id="Coils"/>
    </source>
</evidence>
<evidence type="ECO:0000256" key="4">
    <source>
        <dbReference type="ARBA" id="ARBA00022695"/>
    </source>
</evidence>
<dbReference type="Gene3D" id="3.20.20.140">
    <property type="entry name" value="Metal-dependent hydrolases"/>
    <property type="match status" value="2"/>
</dbReference>
<dbReference type="InterPro" id="IPR044923">
    <property type="entry name" value="PolC_middle_finger_sf"/>
</dbReference>
<dbReference type="Pfam" id="PF17657">
    <property type="entry name" value="DNA_pol3_finger"/>
    <property type="match status" value="1"/>
</dbReference>
<dbReference type="SMART" id="SM00481">
    <property type="entry name" value="POLIIIAc"/>
    <property type="match status" value="1"/>
</dbReference>
<evidence type="ECO:0000256" key="7">
    <source>
        <dbReference type="ARBA" id="ARBA00022801"/>
    </source>
</evidence>
<dbReference type="PANTHER" id="PTHR32294:SF5">
    <property type="entry name" value="DNA POLYMERASE III POLC-TYPE"/>
    <property type="match status" value="1"/>
</dbReference>
<dbReference type="EC" id="2.7.7.7" evidence="11"/>
<dbReference type="Gene3D" id="3.30.1900.20">
    <property type="match status" value="1"/>
</dbReference>
<protein>
    <recommendedName>
        <fullName evidence="11">DNA polymerase III PolC-type</fullName>
        <shortName evidence="11">PolIII</shortName>
        <ecNumber evidence="11">2.7.7.7</ecNumber>
    </recommendedName>
</protein>
<dbReference type="EMBL" id="CP034841">
    <property type="protein sequence ID" value="QBF34865.1"/>
    <property type="molecule type" value="Genomic_DNA"/>
</dbReference>
<evidence type="ECO:0000256" key="9">
    <source>
        <dbReference type="ARBA" id="ARBA00022932"/>
    </source>
</evidence>
<gene>
    <name evidence="11" type="primary">polC</name>
    <name evidence="15" type="ORF">EG856_03000</name>
</gene>
<feature type="coiled-coil region" evidence="12">
    <location>
        <begin position="173"/>
        <end position="207"/>
    </location>
</feature>
<evidence type="ECO:0000256" key="8">
    <source>
        <dbReference type="ARBA" id="ARBA00022839"/>
    </source>
</evidence>
<sequence length="1454" mass="168078">MSSTNNKRFIKLCNSLSLPITQSLQKTEITGYYHDQVQDVLEIWFNFNDEVITEDFFYFHKCILNNAHYRIMPHYNFDILQYKQQNIISFIEHLLNKSPKYVDLKQSRFHKLMINKDNHKFEFIVNDEEEFNFLKPQLMHFVDQLKLYGFKHLDIQIKYAPVRSQEFNFNSNIQYKKEEIEEFNKLVQQLEQNRKIINNSNNKIKTTKRWSQKKYQQTKINEISLFPEKSDVEINGEIFEYDLLTTKNDKFIYSLSICDYEDAITVKWFRDEALDENIVNNDFIKGKWISVRGTTAIQSFGKSEWFIYMDNYEIIESMCLISSDEAPQNQKRIELHVSSKLNTMDGIIEPEEIIQRAKKFAMPAVAISDLDAVQGYPRFYQAAKKANIKAIYGASYSTYHKQPKIFLGSIPKGKISEQTFVCFDIETTGLSPRFHELIEYGSFSINVEKPSVKPVQFLIKPKGKIKPFTTSLTGITQSDIDKKGIDYRESLQKIYDDLNGKIALAHNAKFDFNFIKEQFRIHNMPFPDVCVIDTLVVSRLMFPERKKHSLGDLANNLDVNYDPNVAHRADYDAKVLADVWVEMMDKMRLKDVLSFEDLLNYQPEHKYKERFPYTISTLVKNQQGLKKQFKMISDCLTTNYSFGPKTYLEDIKKDDDLLIGSGTLRSKLIDDYFYSNHEEFLNEILRYDYIEIPAPQCFQHWIDTDFITKEQLYFALKEIIITAKEFGKIPIATADVRYLDLVDKKAFEILVYAKGIGASRHYLYDHRRAKSKTLTIPNQHFLTTQEMLEQFSFLNDVNLINEIVVKNTQKIADMIENVEVIKDKLYTPVFDDSKTKLRDLVYQNAKKKYGVNLPDIVKQRIEAELTPIIKYGFDVIYWISHKLVKKSLDEGYVVGSRGSVGSSLVATLSDISEVNPLAPHYVCEQCKHFELANIDSITSCYDLPDRMCNKCKINMNKDGHSIAFETFLGFEADKVPDIDLNFSGEFQGEVHNETKKIFGQSHTLRAGTISTIAFKTGYGYVKSFLEESEKKYSDSFASFLAKKIEGVKRTTGQHPGGIIIIPTEYDVFDFTPVNYPADDTKSTWLTTHFEYKAIHDNVLKLDLLGHDNPTIIKMLEKYTGIKIASLPKNDENLIKVFTSTQPLGIKPQDIGGEQTGAIGLPEFGTKFVRQMLTQAQPKSFADLVSISGLSHGESVWIGNNQDLIMSQGFVLPEIFSCRDDILASLSKQGVPEQYAFNIMEKVRKGKGINEEEENKLIEYKIPTWQIESMKKIKYMFPKAHAVAYVLMAWWIAWFKIYKPLAFYAAYYATHSNSLDIEGMIDVRYGKKAHNKLIYLESKTKNELESKEKIIMPTLEITRELYARGLYISNIDIEKSLSEEWLIDEENNCLIPPFSALDGLGKAVADSIINARTQKAYTSIQDFTSRAKVNKTLTEKLRELGAFGNLDDTDQIRLF</sequence>
<evidence type="ECO:0000256" key="1">
    <source>
        <dbReference type="ARBA" id="ARBA00003452"/>
    </source>
</evidence>
<dbReference type="NCBIfam" id="TIGR01405">
    <property type="entry name" value="polC_Gram_pos"/>
    <property type="match status" value="1"/>
</dbReference>
<dbReference type="Pfam" id="PF14579">
    <property type="entry name" value="HHH_6"/>
    <property type="match status" value="1"/>
</dbReference>
<keyword evidence="5 11" id="KW-0235">DNA replication</keyword>
<keyword evidence="16" id="KW-1185">Reference proteome</keyword>
<keyword evidence="6 11" id="KW-0540">Nuclease</keyword>
<dbReference type="InterPro" id="IPR036397">
    <property type="entry name" value="RNaseH_sf"/>
</dbReference>
<keyword evidence="7 11" id="KW-0378">Hydrolase</keyword>
<dbReference type="Proteomes" id="UP000289326">
    <property type="component" value="Chromosome"/>
</dbReference>
<evidence type="ECO:0000259" key="13">
    <source>
        <dbReference type="SMART" id="SM00479"/>
    </source>
</evidence>
<comment type="subcellular location">
    <subcellularLocation>
        <location evidence="11">Cytoplasm</location>
    </subcellularLocation>
</comment>
<dbReference type="Gene3D" id="6.10.140.1510">
    <property type="match status" value="1"/>
</dbReference>
<dbReference type="InterPro" id="IPR006308">
    <property type="entry name" value="Pol_III_a_PolC-type_gram_pos"/>
</dbReference>
<keyword evidence="12" id="KW-0175">Coiled coil</keyword>
<evidence type="ECO:0000313" key="16">
    <source>
        <dbReference type="Proteomes" id="UP000289326"/>
    </source>
</evidence>
<comment type="similarity">
    <text evidence="11">Belongs to the DNA polymerase type-C family. PolC subfamily.</text>
</comment>
<dbReference type="KEGG" id="mphi:EG856_03000"/>
<accession>A0A4P6MMK2</accession>
<organism evidence="15 16">
    <name type="scientific">Mycoplasmopsis phocirhinis</name>
    <dbReference type="NCBI Taxonomy" id="142650"/>
    <lineage>
        <taxon>Bacteria</taxon>
        <taxon>Bacillati</taxon>
        <taxon>Mycoplasmatota</taxon>
        <taxon>Mycoplasmoidales</taxon>
        <taxon>Metamycoplasmataceae</taxon>
        <taxon>Mycoplasmopsis</taxon>
    </lineage>
</organism>
<dbReference type="InterPro" id="IPR016195">
    <property type="entry name" value="Pol/histidinol_Pase-like"/>
</dbReference>
<evidence type="ECO:0000256" key="6">
    <source>
        <dbReference type="ARBA" id="ARBA00022722"/>
    </source>
</evidence>
<keyword evidence="9 11" id="KW-0239">DNA-directed DNA polymerase</keyword>
<dbReference type="InterPro" id="IPR040982">
    <property type="entry name" value="DNA_pol3_finger"/>
</dbReference>
<evidence type="ECO:0000313" key="15">
    <source>
        <dbReference type="EMBL" id="QBF34865.1"/>
    </source>
</evidence>
<evidence type="ECO:0000256" key="10">
    <source>
        <dbReference type="ARBA" id="ARBA00049244"/>
    </source>
</evidence>
<dbReference type="HAMAP" id="MF_00356">
    <property type="entry name" value="DNApol_PolC"/>
    <property type="match status" value="1"/>
</dbReference>
<keyword evidence="8 11" id="KW-0269">Exonuclease</keyword>
<dbReference type="RefSeq" id="WP_130429642.1">
    <property type="nucleotide sequence ID" value="NZ_CP034841.1"/>
</dbReference>
<dbReference type="FunFam" id="3.30.420.10:FF:000045">
    <property type="entry name" value="3'-5' exonuclease DinG"/>
    <property type="match status" value="1"/>
</dbReference>
<proteinExistence type="inferred from homology"/>
<dbReference type="GO" id="GO:0006261">
    <property type="term" value="P:DNA-templated DNA replication"/>
    <property type="evidence" value="ECO:0007669"/>
    <property type="project" value="UniProtKB-UniRule"/>
</dbReference>
<evidence type="ECO:0000256" key="5">
    <source>
        <dbReference type="ARBA" id="ARBA00022705"/>
    </source>
</evidence>
<dbReference type="InterPro" id="IPR029460">
    <property type="entry name" value="DNAPol_HHH"/>
</dbReference>
<feature type="domain" description="Exonuclease" evidence="13">
    <location>
        <begin position="419"/>
        <end position="589"/>
    </location>
</feature>
<dbReference type="SMART" id="SM00479">
    <property type="entry name" value="EXOIII"/>
    <property type="match status" value="1"/>
</dbReference>
<dbReference type="GO" id="GO:0005737">
    <property type="term" value="C:cytoplasm"/>
    <property type="evidence" value="ECO:0007669"/>
    <property type="project" value="UniProtKB-SubCell"/>
</dbReference>
<reference evidence="15 16" key="1">
    <citation type="submission" date="2019-01" db="EMBL/GenBank/DDBJ databases">
        <title>Complete sequence and annotation of the Mycoplasma phocirhinis strain 852T genome.</title>
        <authorList>
            <person name="Frasca S.Jr."/>
            <person name="Kutish G.F."/>
            <person name="Castellanos Gell J."/>
            <person name="Michaels D.L."/>
            <person name="Brown D.R."/>
        </authorList>
    </citation>
    <scope>NUCLEOTIDE SEQUENCE [LARGE SCALE GENOMIC DNA]</scope>
    <source>
        <strain evidence="15 16">852</strain>
    </source>
</reference>
<dbReference type="InterPro" id="IPR011708">
    <property type="entry name" value="DNA_pol3_alpha_NTPase_dom"/>
</dbReference>
<dbReference type="InterPro" id="IPR012337">
    <property type="entry name" value="RNaseH-like_sf"/>
</dbReference>
<dbReference type="NCBIfam" id="TIGR00573">
    <property type="entry name" value="dnaq"/>
    <property type="match status" value="1"/>
</dbReference>
<dbReference type="Pfam" id="PF02811">
    <property type="entry name" value="PHP"/>
    <property type="match status" value="1"/>
</dbReference>
<evidence type="ECO:0000259" key="14">
    <source>
        <dbReference type="SMART" id="SM00481"/>
    </source>
</evidence>
<dbReference type="InterPro" id="IPR004805">
    <property type="entry name" value="DnaE2/DnaE/PolC"/>
</dbReference>